<organism evidence="2 3">
    <name type="scientific">Callorhinchus milii</name>
    <name type="common">Ghost shark</name>
    <dbReference type="NCBI Taxonomy" id="7868"/>
    <lineage>
        <taxon>Eukaryota</taxon>
        <taxon>Metazoa</taxon>
        <taxon>Chordata</taxon>
        <taxon>Craniata</taxon>
        <taxon>Vertebrata</taxon>
        <taxon>Chondrichthyes</taxon>
        <taxon>Holocephali</taxon>
        <taxon>Chimaeriformes</taxon>
        <taxon>Callorhinchidae</taxon>
        <taxon>Callorhinchus</taxon>
    </lineage>
</organism>
<reference evidence="2" key="5">
    <citation type="submission" date="2025-09" db="UniProtKB">
        <authorList>
            <consortium name="Ensembl"/>
        </authorList>
    </citation>
    <scope>IDENTIFICATION</scope>
</reference>
<reference evidence="2" key="4">
    <citation type="submission" date="2025-08" db="UniProtKB">
        <authorList>
            <consortium name="Ensembl"/>
        </authorList>
    </citation>
    <scope>IDENTIFICATION</scope>
</reference>
<feature type="region of interest" description="Disordered" evidence="1">
    <location>
        <begin position="1"/>
        <end position="35"/>
    </location>
</feature>
<dbReference type="GeneTree" id="ENSGT00940000155968"/>
<evidence type="ECO:0000256" key="1">
    <source>
        <dbReference type="SAM" id="MobiDB-lite"/>
    </source>
</evidence>
<reference evidence="3" key="1">
    <citation type="journal article" date="2006" name="Science">
        <title>Ancient noncoding elements conserved in the human genome.</title>
        <authorList>
            <person name="Venkatesh B."/>
            <person name="Kirkness E.F."/>
            <person name="Loh Y.H."/>
            <person name="Halpern A.L."/>
            <person name="Lee A.P."/>
            <person name="Johnson J."/>
            <person name="Dandona N."/>
            <person name="Viswanathan L.D."/>
            <person name="Tay A."/>
            <person name="Venter J.C."/>
            <person name="Strausberg R.L."/>
            <person name="Brenner S."/>
        </authorList>
    </citation>
    <scope>NUCLEOTIDE SEQUENCE [LARGE SCALE GENOMIC DNA]</scope>
</reference>
<dbReference type="PANTHER" id="PTHR47907">
    <property type="entry name" value="PROTEIN KINASE DOMAIN-CONTAINING PROTEIN"/>
    <property type="match status" value="1"/>
</dbReference>
<dbReference type="InParanoid" id="A0A4W3GKW0"/>
<name>A0A4W3GKW0_CALMI</name>
<dbReference type="InterPro" id="IPR051744">
    <property type="entry name" value="AP2_assoc_SerThr_kinase"/>
</dbReference>
<evidence type="ECO:0000313" key="3">
    <source>
        <dbReference type="Proteomes" id="UP000314986"/>
    </source>
</evidence>
<sequence>CIDCVISSGPRSATTTPSGSPRTSQQNVYNPPDVSTWNPFADDNFAILTAEELLNKDFEKLNNGKAEKPNANPEHLIPGLSPAPIQSPGDAFGTVHFATRAGQCTD</sequence>
<feature type="region of interest" description="Disordered" evidence="1">
    <location>
        <begin position="64"/>
        <end position="92"/>
    </location>
</feature>
<feature type="compositionally biased region" description="Polar residues" evidence="1">
    <location>
        <begin position="9"/>
        <end position="35"/>
    </location>
</feature>
<keyword evidence="3" id="KW-1185">Reference proteome</keyword>
<dbReference type="Ensembl" id="ENSCMIT00000003623.1">
    <property type="protein sequence ID" value="ENSCMIP00000003485.1"/>
    <property type="gene ID" value="ENSCMIG00000002106.1"/>
</dbReference>
<dbReference type="STRING" id="7868.ENSCMIP00000003485"/>
<dbReference type="Proteomes" id="UP000314986">
    <property type="component" value="Unassembled WGS sequence"/>
</dbReference>
<accession>A0A4W3GKW0</accession>
<protein>
    <submittedName>
        <fullName evidence="2">Uncharacterized protein</fullName>
    </submittedName>
</protein>
<dbReference type="AlphaFoldDB" id="A0A4W3GKW0"/>
<evidence type="ECO:0000313" key="2">
    <source>
        <dbReference type="Ensembl" id="ENSCMIP00000003485.1"/>
    </source>
</evidence>
<dbReference type="PANTHER" id="PTHR47907:SF5">
    <property type="entry name" value="AP2 ASSOCIATED KINASE 1"/>
    <property type="match status" value="1"/>
</dbReference>
<proteinExistence type="predicted"/>
<reference evidence="3" key="3">
    <citation type="journal article" date="2014" name="Nature">
        <title>Elephant shark genome provides unique insights into gnathostome evolution.</title>
        <authorList>
            <consortium name="International Elephant Shark Genome Sequencing Consortium"/>
            <person name="Venkatesh B."/>
            <person name="Lee A.P."/>
            <person name="Ravi V."/>
            <person name="Maurya A.K."/>
            <person name="Lian M.M."/>
            <person name="Swann J.B."/>
            <person name="Ohta Y."/>
            <person name="Flajnik M.F."/>
            <person name="Sutoh Y."/>
            <person name="Kasahara M."/>
            <person name="Hoon S."/>
            <person name="Gangu V."/>
            <person name="Roy S.W."/>
            <person name="Irimia M."/>
            <person name="Korzh V."/>
            <person name="Kondrychyn I."/>
            <person name="Lim Z.W."/>
            <person name="Tay B.H."/>
            <person name="Tohari S."/>
            <person name="Kong K.W."/>
            <person name="Ho S."/>
            <person name="Lorente-Galdos B."/>
            <person name="Quilez J."/>
            <person name="Marques-Bonet T."/>
            <person name="Raney B.J."/>
            <person name="Ingham P.W."/>
            <person name="Tay A."/>
            <person name="Hillier L.W."/>
            <person name="Minx P."/>
            <person name="Boehm T."/>
            <person name="Wilson R.K."/>
            <person name="Brenner S."/>
            <person name="Warren W.C."/>
        </authorList>
    </citation>
    <scope>NUCLEOTIDE SEQUENCE [LARGE SCALE GENOMIC DNA]</scope>
</reference>
<reference evidence="3" key="2">
    <citation type="journal article" date="2007" name="PLoS Biol.">
        <title>Survey sequencing and comparative analysis of the elephant shark (Callorhinchus milii) genome.</title>
        <authorList>
            <person name="Venkatesh B."/>
            <person name="Kirkness E.F."/>
            <person name="Loh Y.H."/>
            <person name="Halpern A.L."/>
            <person name="Lee A.P."/>
            <person name="Johnson J."/>
            <person name="Dandona N."/>
            <person name="Viswanathan L.D."/>
            <person name="Tay A."/>
            <person name="Venter J.C."/>
            <person name="Strausberg R.L."/>
            <person name="Brenner S."/>
        </authorList>
    </citation>
    <scope>NUCLEOTIDE SEQUENCE [LARGE SCALE GENOMIC DNA]</scope>
</reference>